<proteinExistence type="predicted"/>
<sequence>MARLTLTTHGVADAWGVRHGIRLTHDDLMGVCDELALAASAMAASQHVALRDHPLLSVHYFAGRERSMRRALGVLRSARGLARDAHGSVERCCGHLPTCLLPCTC</sequence>
<dbReference type="Proteomes" id="UP000095767">
    <property type="component" value="Unassembled WGS sequence"/>
</dbReference>
<name>A0A1E5UIS5_9POAL</name>
<reference evidence="1 2" key="1">
    <citation type="submission" date="2016-09" db="EMBL/GenBank/DDBJ databases">
        <title>The draft genome of Dichanthelium oligosanthes: A C3 panicoid grass species.</title>
        <authorList>
            <person name="Studer A.J."/>
            <person name="Schnable J.C."/>
            <person name="Brutnell T.P."/>
        </authorList>
    </citation>
    <scope>NUCLEOTIDE SEQUENCE [LARGE SCALE GENOMIC DNA]</scope>
    <source>
        <strain evidence="2">cv. Kellogg 1175</strain>
        <tissue evidence="1">Leaf</tissue>
    </source>
</reference>
<evidence type="ECO:0000313" key="2">
    <source>
        <dbReference type="Proteomes" id="UP000095767"/>
    </source>
</evidence>
<keyword evidence="2" id="KW-1185">Reference proteome</keyword>
<dbReference type="InterPro" id="IPR010535">
    <property type="entry name" value="DUF1110"/>
</dbReference>
<dbReference type="Pfam" id="PF06533">
    <property type="entry name" value="DUF1110"/>
    <property type="match status" value="1"/>
</dbReference>
<protein>
    <submittedName>
        <fullName evidence="1">Uncharacterized protein</fullName>
    </submittedName>
</protein>
<comment type="caution">
    <text evidence="1">The sequence shown here is derived from an EMBL/GenBank/DDBJ whole genome shotgun (WGS) entry which is preliminary data.</text>
</comment>
<accession>A0A1E5UIS5</accession>
<dbReference type="PANTHER" id="PTHR35356">
    <property type="entry name" value="OS01G0156300 PROTEIN-RELATED"/>
    <property type="match status" value="1"/>
</dbReference>
<dbReference type="PANTHER" id="PTHR35356:SF3">
    <property type="entry name" value="OS01G0156300 PROTEIN"/>
    <property type="match status" value="1"/>
</dbReference>
<dbReference type="AlphaFoldDB" id="A0A1E5UIS5"/>
<gene>
    <name evidence="1" type="ORF">BAE44_0026253</name>
</gene>
<dbReference type="EMBL" id="LWDX02076047">
    <property type="protein sequence ID" value="OEL12728.1"/>
    <property type="molecule type" value="Genomic_DNA"/>
</dbReference>
<evidence type="ECO:0000313" key="1">
    <source>
        <dbReference type="EMBL" id="OEL12728.1"/>
    </source>
</evidence>
<organism evidence="1 2">
    <name type="scientific">Dichanthelium oligosanthes</name>
    <dbReference type="NCBI Taxonomy" id="888268"/>
    <lineage>
        <taxon>Eukaryota</taxon>
        <taxon>Viridiplantae</taxon>
        <taxon>Streptophyta</taxon>
        <taxon>Embryophyta</taxon>
        <taxon>Tracheophyta</taxon>
        <taxon>Spermatophyta</taxon>
        <taxon>Magnoliopsida</taxon>
        <taxon>Liliopsida</taxon>
        <taxon>Poales</taxon>
        <taxon>Poaceae</taxon>
        <taxon>PACMAD clade</taxon>
        <taxon>Panicoideae</taxon>
        <taxon>Panicodae</taxon>
        <taxon>Paniceae</taxon>
        <taxon>Dichantheliinae</taxon>
        <taxon>Dichanthelium</taxon>
    </lineage>
</organism>